<dbReference type="Gene3D" id="2.60.40.10">
    <property type="entry name" value="Immunoglobulins"/>
    <property type="match status" value="2"/>
</dbReference>
<dbReference type="AlphaFoldDB" id="A0A411HKJ8"/>
<name>A0A411HKJ8_9GAMM</name>
<protein>
    <submittedName>
        <fullName evidence="1">Choice-of-anchor D domain-containing protein</fullName>
    </submittedName>
</protein>
<proteinExistence type="predicted"/>
<dbReference type="EMBL" id="CP035704">
    <property type="protein sequence ID" value="QBB71018.1"/>
    <property type="molecule type" value="Genomic_DNA"/>
</dbReference>
<dbReference type="Proteomes" id="UP000291562">
    <property type="component" value="Chromosome"/>
</dbReference>
<gene>
    <name evidence="1" type="ORF">ELE36_12030</name>
</gene>
<dbReference type="InterPro" id="IPR013783">
    <property type="entry name" value="Ig-like_fold"/>
</dbReference>
<sequence>MQGWNKTRFPAASSKSDGSLVPVLSFKMLRADVARCPTLSTPMKAPLSSTSPAVSIQTARLSLLPASAAATTHAGPGSPICVATLQPVSRLLTGMLLLCCAASASAELDKSPSQLDFREHALGTTSNPMATTLTNTGNQSVTVIAASPATGVYARAGGSCGTVPFTVAALASCTIEHTFTPNALNVFYQTITLTLTGGDQVAFGLRGEGAQGQLVVEPFGGLAWFSTSIGTIGQEKSAYLTNVGPVPIQITEIRTSSVPAISAFVRTGAGCPPPPFQLVGQCSMTYAFVPAQVGNSTMTLDFQVGGQGSRSLDLSGDGSPEIPLFKDGFDVSLPALIE</sequence>
<accession>A0A411HKJ8</accession>
<keyword evidence="2" id="KW-1185">Reference proteome</keyword>
<reference evidence="1 2" key="1">
    <citation type="submission" date="2019-01" db="EMBL/GenBank/DDBJ databases">
        <title>Pseudolysobacter antarctica gen. nov., sp. nov., isolated from Fildes Peninsula, Antarctica.</title>
        <authorList>
            <person name="Wei Z."/>
            <person name="Peng F."/>
        </authorList>
    </citation>
    <scope>NUCLEOTIDE SEQUENCE [LARGE SCALE GENOMIC DNA]</scope>
    <source>
        <strain evidence="1 2">AQ6-296</strain>
    </source>
</reference>
<dbReference type="KEGG" id="xbc:ELE36_12030"/>
<organism evidence="1 2">
    <name type="scientific">Pseudolysobacter antarcticus</name>
    <dbReference type="NCBI Taxonomy" id="2511995"/>
    <lineage>
        <taxon>Bacteria</taxon>
        <taxon>Pseudomonadati</taxon>
        <taxon>Pseudomonadota</taxon>
        <taxon>Gammaproteobacteria</taxon>
        <taxon>Lysobacterales</taxon>
        <taxon>Rhodanobacteraceae</taxon>
        <taxon>Pseudolysobacter</taxon>
    </lineage>
</organism>
<dbReference type="NCBIfam" id="NF012200">
    <property type="entry name" value="choice_anch_D"/>
    <property type="match status" value="1"/>
</dbReference>
<evidence type="ECO:0000313" key="1">
    <source>
        <dbReference type="EMBL" id="QBB71018.1"/>
    </source>
</evidence>
<evidence type="ECO:0000313" key="2">
    <source>
        <dbReference type="Proteomes" id="UP000291562"/>
    </source>
</evidence>